<proteinExistence type="predicted"/>
<gene>
    <name evidence="1" type="ORF">ATEIFO6365_0003021300</name>
</gene>
<name>A0A5M3YQZ4_ASPTE</name>
<evidence type="ECO:0000313" key="2">
    <source>
        <dbReference type="Proteomes" id="UP000452235"/>
    </source>
</evidence>
<keyword evidence="2" id="KW-1185">Reference proteome</keyword>
<sequence length="167" mass="18898">MKLHLLLYALLNFPLTLASMSPATVVSALGSVQTDLINLSRFVLNYGSPDVNNTHIADSIKRLENHAASAIEHIPQLDVLDTNISDTVTETAVQVANAVSRYLDDVAGMKSTKQRQYDHTMRENMQRFRHQIMRIGTGIQTKVQPDYVRRINESYLHVDQEFDKAMK</sequence>
<dbReference type="AlphaFoldDB" id="A0A5M3YQZ4"/>
<protein>
    <submittedName>
        <fullName evidence="1">Uncharacterized protein</fullName>
    </submittedName>
</protein>
<comment type="caution">
    <text evidence="1">The sequence shown here is derived from an EMBL/GenBank/DDBJ whole genome shotgun (WGS) entry which is preliminary data.</text>
</comment>
<evidence type="ECO:0000313" key="1">
    <source>
        <dbReference type="EMBL" id="GFF14160.1"/>
    </source>
</evidence>
<dbReference type="Proteomes" id="UP000452235">
    <property type="component" value="Unassembled WGS sequence"/>
</dbReference>
<dbReference type="EMBL" id="BLJY01000003">
    <property type="protein sequence ID" value="GFF14160.1"/>
    <property type="molecule type" value="Genomic_DNA"/>
</dbReference>
<accession>A0A5M3YQZ4</accession>
<reference evidence="1 2" key="1">
    <citation type="submission" date="2020-01" db="EMBL/GenBank/DDBJ databases">
        <title>Aspergillus terreus IFO 6365 whole genome shotgun sequence.</title>
        <authorList>
            <person name="Kanamasa S."/>
            <person name="Takahashi H."/>
        </authorList>
    </citation>
    <scope>NUCLEOTIDE SEQUENCE [LARGE SCALE GENOMIC DNA]</scope>
    <source>
        <strain evidence="1 2">IFO 6365</strain>
    </source>
</reference>
<organism evidence="1 2">
    <name type="scientific">Aspergillus terreus</name>
    <dbReference type="NCBI Taxonomy" id="33178"/>
    <lineage>
        <taxon>Eukaryota</taxon>
        <taxon>Fungi</taxon>
        <taxon>Dikarya</taxon>
        <taxon>Ascomycota</taxon>
        <taxon>Pezizomycotina</taxon>
        <taxon>Eurotiomycetes</taxon>
        <taxon>Eurotiomycetidae</taxon>
        <taxon>Eurotiales</taxon>
        <taxon>Aspergillaceae</taxon>
        <taxon>Aspergillus</taxon>
        <taxon>Aspergillus subgen. Circumdati</taxon>
    </lineage>
</organism>